<comment type="caution">
    <text evidence="1">The sequence shown here is derived from an EMBL/GenBank/DDBJ whole genome shotgun (WGS) entry which is preliminary data.</text>
</comment>
<dbReference type="AlphaFoldDB" id="H0EID7"/>
<sequence>MGKGLGKQESTFWWGDICFDASNRAINSSSDTNSLVSVVF</sequence>
<organism evidence="1 2">
    <name type="scientific">Glarea lozoyensis (strain ATCC 74030 / MF5533)</name>
    <dbReference type="NCBI Taxonomy" id="1104152"/>
    <lineage>
        <taxon>Eukaryota</taxon>
        <taxon>Fungi</taxon>
        <taxon>Dikarya</taxon>
        <taxon>Ascomycota</taxon>
        <taxon>Pezizomycotina</taxon>
        <taxon>Leotiomycetes</taxon>
        <taxon>Helotiales</taxon>
        <taxon>Helotiaceae</taxon>
        <taxon>Glarea</taxon>
    </lineage>
</organism>
<reference evidence="1 2" key="1">
    <citation type="journal article" date="2012" name="Eukaryot. Cell">
        <title>Genome sequence of the fungus Glarea lozoyensis: the first genome sequence of a species from the Helotiaceae family.</title>
        <authorList>
            <person name="Youssar L."/>
            <person name="Gruening B.A."/>
            <person name="Erxleben A."/>
            <person name="Guenther S."/>
            <person name="Huettel W."/>
        </authorList>
    </citation>
    <scope>NUCLEOTIDE SEQUENCE [LARGE SCALE GENOMIC DNA]</scope>
    <source>
        <strain evidence="2">ATCC 74030 / MF5533</strain>
    </source>
</reference>
<evidence type="ECO:0000313" key="2">
    <source>
        <dbReference type="Proteomes" id="UP000005446"/>
    </source>
</evidence>
<dbReference type="EMBL" id="AGUE01000047">
    <property type="protein sequence ID" value="EHL01658.1"/>
    <property type="molecule type" value="Genomic_DNA"/>
</dbReference>
<dbReference type="HOGENOM" id="CLU_3299513_0_0_1"/>
<accession>H0EID7</accession>
<name>H0EID7_GLAL7</name>
<proteinExistence type="predicted"/>
<evidence type="ECO:0000313" key="1">
    <source>
        <dbReference type="EMBL" id="EHL01658.1"/>
    </source>
</evidence>
<gene>
    <name evidence="1" type="ORF">M7I_2292</name>
</gene>
<protein>
    <submittedName>
        <fullName evidence="1">Uncharacterized protein</fullName>
    </submittedName>
</protein>
<dbReference type="InParanoid" id="H0EID7"/>
<dbReference type="Proteomes" id="UP000005446">
    <property type="component" value="Unassembled WGS sequence"/>
</dbReference>
<keyword evidence="2" id="KW-1185">Reference proteome</keyword>